<dbReference type="OrthoDB" id="1882482at2"/>
<dbReference type="GO" id="GO:0046872">
    <property type="term" value="F:metal ion binding"/>
    <property type="evidence" value="ECO:0007669"/>
    <property type="project" value="UniProtKB-KW"/>
</dbReference>
<dbReference type="Pfam" id="PF05147">
    <property type="entry name" value="LANC_like"/>
    <property type="match status" value="1"/>
</dbReference>
<feature type="binding site" evidence="1">
    <location>
        <position position="303"/>
    </location>
    <ligand>
        <name>Zn(2+)</name>
        <dbReference type="ChEBI" id="CHEBI:29105"/>
    </ligand>
</feature>
<evidence type="ECO:0000256" key="1">
    <source>
        <dbReference type="PIRSR" id="PIRSR607822-1"/>
    </source>
</evidence>
<dbReference type="RefSeq" id="WP_061521607.1">
    <property type="nucleotide sequence ID" value="NZ_JARLZY010000011.1"/>
</dbReference>
<dbReference type="InterPro" id="IPR007822">
    <property type="entry name" value="LANC-like"/>
</dbReference>
<dbReference type="CDD" id="cd04793">
    <property type="entry name" value="LanC"/>
    <property type="match status" value="1"/>
</dbReference>
<name>A0A150F735_9BACI</name>
<dbReference type="Proteomes" id="UP000075430">
    <property type="component" value="Unassembled WGS sequence"/>
</dbReference>
<feature type="binding site" evidence="1">
    <location>
        <position position="350"/>
    </location>
    <ligand>
        <name>Zn(2+)</name>
        <dbReference type="ChEBI" id="CHEBI:29105"/>
    </ligand>
</feature>
<dbReference type="EMBL" id="LSBA01000014">
    <property type="protein sequence ID" value="KXZ20121.1"/>
    <property type="molecule type" value="Genomic_DNA"/>
</dbReference>
<gene>
    <name evidence="2" type="ORF">AXI58_15070</name>
</gene>
<dbReference type="PRINTS" id="PR01953">
    <property type="entry name" value="SPACPROTEIN"/>
</dbReference>
<reference evidence="3" key="1">
    <citation type="submission" date="2016-02" db="EMBL/GenBank/DDBJ databases">
        <authorList>
            <person name="Dunlap C."/>
        </authorList>
    </citation>
    <scope>NUCLEOTIDE SEQUENCE [LARGE SCALE GENOMIC DNA]</scope>
    <source>
        <strain evidence="3">NRRL B-41092</strain>
    </source>
</reference>
<feature type="binding site" evidence="1">
    <location>
        <position position="349"/>
    </location>
    <ligand>
        <name>Zn(2+)</name>
        <dbReference type="ChEBI" id="CHEBI:29105"/>
    </ligand>
</feature>
<dbReference type="SMART" id="SM01260">
    <property type="entry name" value="LANC_like"/>
    <property type="match status" value="1"/>
</dbReference>
<protein>
    <submittedName>
        <fullName evidence="2">Subtilin biosynthesis protein SpaC</fullName>
    </submittedName>
</protein>
<dbReference type="STRING" id="1793963.AXI58_15070"/>
<keyword evidence="3" id="KW-1185">Reference proteome</keyword>
<dbReference type="PRINTS" id="PR01950">
    <property type="entry name" value="LANCSUPER"/>
</dbReference>
<comment type="caution">
    <text evidence="2">The sequence shown here is derived from an EMBL/GenBank/DDBJ whole genome shotgun (WGS) entry which is preliminary data.</text>
</comment>
<dbReference type="SUPFAM" id="SSF158745">
    <property type="entry name" value="LanC-like"/>
    <property type="match status" value="1"/>
</dbReference>
<sequence length="442" mass="49580">MERGTVSGIEIEAVKQIARQMSNYDKVLEIVNQKDNFRSIGGVPLIPWKSTALSHGIPGICMLYGELNAHFPDEGWDELGHQYLTILVNEIKEKGLQTPSMFSGAAGIGLAAVCLSQDFTYYNGFIARINEYLAEVVPLLLNKYNQRQLYMSDYDVIEGVSGIASYLLLFQEDKRMKDLLIQILKYLVRLTEDITMQGEKVPGWHIPSQHQFTDIEKKSYPYGNFNIGLAHGIPGPICVLSSALMQGIKVNGQEHAVEKMVKFLLEFSQNDKNRLFWKGIISFEEFQYGSPPIAVNFSRDAWCYGRPGVCLALVKAGKALRNNQYINLGVQNLKYTISDIQGIFSPTICHGYSGIAQILLGVNQLTGQEHFKEELEKIKRKIISFYDKNYIFGFYNYESIGGNKVVPLQYVGLLDGVIGVGLGLLNMELGSKTDWTKALLIS</sequence>
<evidence type="ECO:0000313" key="3">
    <source>
        <dbReference type="Proteomes" id="UP000075430"/>
    </source>
</evidence>
<keyword evidence="1" id="KW-0862">Zinc</keyword>
<dbReference type="AlphaFoldDB" id="A0A150F735"/>
<accession>A0A150F735</accession>
<organism evidence="2 3">
    <name type="scientific">Bacillus nakamurai</name>
    <dbReference type="NCBI Taxonomy" id="1793963"/>
    <lineage>
        <taxon>Bacteria</taxon>
        <taxon>Bacillati</taxon>
        <taxon>Bacillota</taxon>
        <taxon>Bacilli</taxon>
        <taxon>Bacillales</taxon>
        <taxon>Bacillaceae</taxon>
        <taxon>Bacillus</taxon>
    </lineage>
</organism>
<dbReference type="GO" id="GO:0031179">
    <property type="term" value="P:peptide modification"/>
    <property type="evidence" value="ECO:0007669"/>
    <property type="project" value="InterPro"/>
</dbReference>
<dbReference type="Gene3D" id="1.50.10.20">
    <property type="match status" value="1"/>
</dbReference>
<evidence type="ECO:0000313" key="2">
    <source>
        <dbReference type="EMBL" id="KXZ20121.1"/>
    </source>
</evidence>
<dbReference type="InterPro" id="IPR033889">
    <property type="entry name" value="LanC"/>
</dbReference>
<proteinExistence type="predicted"/>
<keyword evidence="1" id="KW-0479">Metal-binding</keyword>
<dbReference type="InterPro" id="IPR020452">
    <property type="entry name" value="Subtilin_biosynthesis_SpaC"/>
</dbReference>